<evidence type="ECO:0000313" key="2">
    <source>
        <dbReference type="EMBL" id="PHZ15259.1"/>
    </source>
</evidence>
<dbReference type="GeneID" id="35439185"/>
<comment type="similarity">
    <text evidence="1">Belongs to the TIP41 family.</text>
</comment>
<reference evidence="2 3" key="1">
    <citation type="journal article" date="2016" name="Proc. Natl. Acad. Sci. U.S.A.">
        <title>Lipid metabolic changes in an early divergent fungus govern the establishment of a mutualistic symbiosis with endobacteria.</title>
        <authorList>
            <person name="Lastovetsky O.A."/>
            <person name="Gaspar M.L."/>
            <person name="Mondo S.J."/>
            <person name="LaButti K.M."/>
            <person name="Sandor L."/>
            <person name="Grigoriev I.V."/>
            <person name="Henry S.A."/>
            <person name="Pawlowska T.E."/>
        </authorList>
    </citation>
    <scope>NUCLEOTIDE SEQUENCE [LARGE SCALE GENOMIC DNA]</scope>
    <source>
        <strain evidence="2 3">ATCC 52813</strain>
    </source>
</reference>
<evidence type="ECO:0000256" key="1">
    <source>
        <dbReference type="ARBA" id="ARBA00006658"/>
    </source>
</evidence>
<dbReference type="RefSeq" id="XP_023468967.1">
    <property type="nucleotide sequence ID" value="XM_023608195.1"/>
</dbReference>
<sequence>MSVNATSPVYIKEGTIREGLTQGIVLHDWKIISKKAPICSSSEMEKIQQDFGLPPPEMVFGNNLISLEKGDFKICFTAYDALSKVDTSSTSSENLKVAYAEEWTRKSAMNHTDIKDVVKPYDWSYTTDYRGTCSAHFESSATSMINIERLKRPEPILFYDENILYEDELADNGTAMLTIRLRVMPSCFLVLQRFFMRVDNVLFRINDTRLYHEFGNPYFIREYTSKEAHFNDISEEKVIFHY</sequence>
<dbReference type="AlphaFoldDB" id="A0A2G4T2M3"/>
<dbReference type="Proteomes" id="UP000242254">
    <property type="component" value="Unassembled WGS sequence"/>
</dbReference>
<dbReference type="Pfam" id="PF04176">
    <property type="entry name" value="TIP41"/>
    <property type="match status" value="1"/>
</dbReference>
<evidence type="ECO:0000313" key="3">
    <source>
        <dbReference type="Proteomes" id="UP000242254"/>
    </source>
</evidence>
<name>A0A2G4T2M3_RHIZD</name>
<dbReference type="InterPro" id="IPR051330">
    <property type="entry name" value="Phosphatase_reg/MetRdx"/>
</dbReference>
<dbReference type="GO" id="GO:0031929">
    <property type="term" value="P:TOR signaling"/>
    <property type="evidence" value="ECO:0007669"/>
    <property type="project" value="TreeGrafter"/>
</dbReference>
<accession>A0A2G4T2M3</accession>
<organism evidence="2 3">
    <name type="scientific">Rhizopus microsporus ATCC 52813</name>
    <dbReference type="NCBI Taxonomy" id="1340429"/>
    <lineage>
        <taxon>Eukaryota</taxon>
        <taxon>Fungi</taxon>
        <taxon>Fungi incertae sedis</taxon>
        <taxon>Mucoromycota</taxon>
        <taxon>Mucoromycotina</taxon>
        <taxon>Mucoromycetes</taxon>
        <taxon>Mucorales</taxon>
        <taxon>Mucorineae</taxon>
        <taxon>Rhizopodaceae</taxon>
        <taxon>Rhizopus</taxon>
    </lineage>
</organism>
<gene>
    <name evidence="2" type="ORF">RHIMIDRAFT_234618</name>
</gene>
<protein>
    <submittedName>
        <fullName evidence="2">TIP41-domain-containing protein</fullName>
    </submittedName>
</protein>
<dbReference type="EMBL" id="KZ303844">
    <property type="protein sequence ID" value="PHZ15259.1"/>
    <property type="molecule type" value="Genomic_DNA"/>
</dbReference>
<dbReference type="InterPro" id="IPR007303">
    <property type="entry name" value="TIP41-like"/>
</dbReference>
<dbReference type="GO" id="GO:0005829">
    <property type="term" value="C:cytosol"/>
    <property type="evidence" value="ECO:0007669"/>
    <property type="project" value="TreeGrafter"/>
</dbReference>
<proteinExistence type="inferred from homology"/>
<keyword evidence="3" id="KW-1185">Reference proteome</keyword>
<dbReference type="STRING" id="1340429.A0A2G4T2M3"/>
<dbReference type="PANTHER" id="PTHR21021">
    <property type="entry name" value="GAF/PUTATIVE CYTOSKELETAL PROTEIN"/>
    <property type="match status" value="1"/>
</dbReference>
<dbReference type="PANTHER" id="PTHR21021:SF16">
    <property type="entry name" value="TIP41-LIKE PROTEIN"/>
    <property type="match status" value="1"/>
</dbReference>